<evidence type="ECO:0000313" key="2">
    <source>
        <dbReference type="EMBL" id="KAG2853426.1"/>
    </source>
</evidence>
<reference evidence="7 8" key="1">
    <citation type="submission" date="2018-01" db="EMBL/GenBank/DDBJ databases">
        <title>Draft genome of the strawberry crown rot pathogen Phytophthora cactorum.</title>
        <authorList>
            <person name="Armitage A.D."/>
            <person name="Lysoe E."/>
            <person name="Nellist C.F."/>
            <person name="Harrison R.J."/>
            <person name="Brurberg M.B."/>
        </authorList>
    </citation>
    <scope>NUCLEOTIDE SEQUENCE [LARGE SCALE GENOMIC DNA]</scope>
    <source>
        <strain evidence="7 8">10300</strain>
    </source>
</reference>
<comment type="caution">
    <text evidence="7">The sequence shown here is derived from an EMBL/GenBank/DDBJ whole genome shotgun (WGS) entry which is preliminary data.</text>
</comment>
<evidence type="ECO:0008006" key="9">
    <source>
        <dbReference type="Google" id="ProtNLM"/>
    </source>
</evidence>
<feature type="compositionally biased region" description="Basic residues" evidence="1">
    <location>
        <begin position="98"/>
        <end position="108"/>
    </location>
</feature>
<accession>A0A329T5N6</accession>
<dbReference type="Proteomes" id="UP000697107">
    <property type="component" value="Unassembled WGS sequence"/>
</dbReference>
<dbReference type="EMBL" id="RCMG01000482">
    <property type="protein sequence ID" value="KAG2853426.1"/>
    <property type="molecule type" value="Genomic_DNA"/>
</dbReference>
<reference evidence="2" key="2">
    <citation type="submission" date="2018-10" db="EMBL/GenBank/DDBJ databases">
        <title>Effector identification in a new, highly contiguous assembly of the strawberry crown rot pathogen Phytophthora cactorum.</title>
        <authorList>
            <person name="Armitage A.D."/>
            <person name="Nellist C.F."/>
            <person name="Bates H."/>
            <person name="Vickerstaff R.J."/>
            <person name="Harrison R.J."/>
        </authorList>
    </citation>
    <scope>NUCLEOTIDE SEQUENCE</scope>
    <source>
        <strain evidence="2">15-7</strain>
        <strain evidence="3">4032</strain>
        <strain evidence="4">4040</strain>
        <strain evidence="5">P415</strain>
        <strain evidence="6">P421</strain>
    </source>
</reference>
<dbReference type="OrthoDB" id="10331344at2759"/>
<organism evidence="7 8">
    <name type="scientific">Phytophthora cactorum</name>
    <dbReference type="NCBI Taxonomy" id="29920"/>
    <lineage>
        <taxon>Eukaryota</taxon>
        <taxon>Sar</taxon>
        <taxon>Stramenopiles</taxon>
        <taxon>Oomycota</taxon>
        <taxon>Peronosporomycetes</taxon>
        <taxon>Peronosporales</taxon>
        <taxon>Peronosporaceae</taxon>
        <taxon>Phytophthora</taxon>
    </lineage>
</organism>
<evidence type="ECO:0000256" key="1">
    <source>
        <dbReference type="SAM" id="MobiDB-lite"/>
    </source>
</evidence>
<dbReference type="EMBL" id="RCML01000788">
    <property type="protein sequence ID" value="KAG2969489.1"/>
    <property type="molecule type" value="Genomic_DNA"/>
</dbReference>
<evidence type="ECO:0000313" key="4">
    <source>
        <dbReference type="EMBL" id="KAG2912938.1"/>
    </source>
</evidence>
<protein>
    <recommendedName>
        <fullName evidence="9">Eukaryotic/viral aspartic protease</fullName>
    </recommendedName>
</protein>
<dbReference type="EMBL" id="RCMK01000771">
    <property type="protein sequence ID" value="KAG2912938.1"/>
    <property type="molecule type" value="Genomic_DNA"/>
</dbReference>
<evidence type="ECO:0000313" key="5">
    <source>
        <dbReference type="EMBL" id="KAG2969489.1"/>
    </source>
</evidence>
<dbReference type="Proteomes" id="UP000774804">
    <property type="component" value="Unassembled WGS sequence"/>
</dbReference>
<evidence type="ECO:0000313" key="7">
    <source>
        <dbReference type="EMBL" id="RAW43466.1"/>
    </source>
</evidence>
<keyword evidence="8" id="KW-1185">Reference proteome</keyword>
<name>A0A329T5N6_9STRA</name>
<evidence type="ECO:0000313" key="8">
    <source>
        <dbReference type="Proteomes" id="UP000251314"/>
    </source>
</evidence>
<dbReference type="EMBL" id="MJFZ01000004">
    <property type="protein sequence ID" value="RAW43466.1"/>
    <property type="molecule type" value="Genomic_DNA"/>
</dbReference>
<dbReference type="Proteomes" id="UP000760860">
    <property type="component" value="Unassembled WGS sequence"/>
</dbReference>
<dbReference type="VEuPathDB" id="FungiDB:PC110_g410"/>
<evidence type="ECO:0000313" key="6">
    <source>
        <dbReference type="EMBL" id="KAG3216901.1"/>
    </source>
</evidence>
<dbReference type="Proteomes" id="UP000736787">
    <property type="component" value="Unassembled WGS sequence"/>
</dbReference>
<dbReference type="Proteomes" id="UP000735874">
    <property type="component" value="Unassembled WGS sequence"/>
</dbReference>
<gene>
    <name evidence="7" type="ORF">PC110_g410</name>
    <name evidence="2" type="ORF">PC113_g14185</name>
    <name evidence="3" type="ORF">PC115_g13256</name>
    <name evidence="4" type="ORF">PC117_g18739</name>
    <name evidence="5" type="ORF">PC118_g17430</name>
    <name evidence="6" type="ORF">PC129_g12257</name>
</gene>
<feature type="region of interest" description="Disordered" evidence="1">
    <location>
        <begin position="61"/>
        <end position="149"/>
    </location>
</feature>
<dbReference type="AlphaFoldDB" id="A0A329T5N6"/>
<evidence type="ECO:0000313" key="3">
    <source>
        <dbReference type="EMBL" id="KAG2909428.1"/>
    </source>
</evidence>
<dbReference type="EMBL" id="RCMI01000468">
    <property type="protein sequence ID" value="KAG2909428.1"/>
    <property type="molecule type" value="Genomic_DNA"/>
</dbReference>
<dbReference type="EMBL" id="RCMV01000456">
    <property type="protein sequence ID" value="KAG3216901.1"/>
    <property type="molecule type" value="Genomic_DNA"/>
</dbReference>
<feature type="compositionally biased region" description="Basic and acidic residues" evidence="1">
    <location>
        <begin position="69"/>
        <end position="79"/>
    </location>
</feature>
<dbReference type="Proteomes" id="UP000251314">
    <property type="component" value="Unassembled WGS sequence"/>
</dbReference>
<sequence length="251" mass="28598">MGMKIRNYSSNLTLKEWLPSEAGADLHKWKKKLRAAFGVKDIGNVRQPVARAAVPAANPAMIPLPDTPARAREDTRDFGDNVFSKGEESPYFQDSHMVRPRSASRARRLSTYSEGSYANRGAPRSSGGAHGRRSVNHRSEDSSDSDYDCWGQVDEAPRKELARQMEALCPAGTTDLGSRIELAMHIPLDRIKRFSGRRNKSDNSIDWLKTFVFEMKGTRTRPDEWYVAFELSLQDEAIYRYRYPPKKTRRK</sequence>
<proteinExistence type="predicted"/>